<dbReference type="AlphaFoldDB" id="A0A9X3Z236"/>
<sequence>MERTMSVNGSAYQFAATYDGDSQYNVQVHIGDKLITMFKVAAESEQDVFDAALARFKADVELGNVKV</sequence>
<protein>
    <submittedName>
        <fullName evidence="1">Uncharacterized protein</fullName>
    </submittedName>
</protein>
<organism evidence="1 2">
    <name type="scientific">Brevibacillus thermoruber</name>
    <dbReference type="NCBI Taxonomy" id="33942"/>
    <lineage>
        <taxon>Bacteria</taxon>
        <taxon>Bacillati</taxon>
        <taxon>Bacillota</taxon>
        <taxon>Bacilli</taxon>
        <taxon>Bacillales</taxon>
        <taxon>Paenibacillaceae</taxon>
        <taxon>Brevibacillus</taxon>
    </lineage>
</organism>
<comment type="caution">
    <text evidence="1">The sequence shown here is derived from an EMBL/GenBank/DDBJ whole genome shotgun (WGS) entry which is preliminary data.</text>
</comment>
<dbReference type="EMBL" id="JAPYYP010000002">
    <property type="protein sequence ID" value="MDA5107210.1"/>
    <property type="molecule type" value="Genomic_DNA"/>
</dbReference>
<dbReference type="Proteomes" id="UP001151071">
    <property type="component" value="Unassembled WGS sequence"/>
</dbReference>
<reference evidence="1" key="1">
    <citation type="submission" date="2022-12" db="EMBL/GenBank/DDBJ databases">
        <title>Draft genome sequence of the thermophilic strain Brevibacillus thermoruber HT42, isolated from Los Humeros, Puebla, Mexico, with biotechnological potential.</title>
        <authorList>
            <person name="Lara Sanchez J."/>
            <person name="Solis Palacios R."/>
            <person name="Bustos Baena A.S."/>
            <person name="Ruz Baez A.E."/>
            <person name="Espinosa Luna G."/>
            <person name="Oliart Ros R.M."/>
        </authorList>
    </citation>
    <scope>NUCLEOTIDE SEQUENCE</scope>
    <source>
        <strain evidence="1">HT42</strain>
    </source>
</reference>
<evidence type="ECO:0000313" key="1">
    <source>
        <dbReference type="EMBL" id="MDA5107210.1"/>
    </source>
</evidence>
<keyword evidence="2" id="KW-1185">Reference proteome</keyword>
<evidence type="ECO:0000313" key="2">
    <source>
        <dbReference type="Proteomes" id="UP001151071"/>
    </source>
</evidence>
<dbReference type="RefSeq" id="WP_271139425.1">
    <property type="nucleotide sequence ID" value="NZ_JAPYYP010000002.1"/>
</dbReference>
<name>A0A9X3Z236_9BACL</name>
<accession>A0A9X3Z236</accession>
<proteinExistence type="predicted"/>
<gene>
    <name evidence="1" type="ORF">O3V59_02470</name>
</gene>